<proteinExistence type="predicted"/>
<protein>
    <submittedName>
        <fullName evidence="1">Uncharacterized protein</fullName>
    </submittedName>
</protein>
<sequence length="122" mass="12981">MFRFGELTAALSEGAPQLASGCPSPTSVSFSGGSTYLQPAIDSMLTCHPSIQQVRHLSTVLIVIPPPVGIEEVLTASVSTAKNRQQRVSGPSHLAKGLALCHLTSDQQAEKKRDISRQYVPP</sequence>
<accession>E5R0Y3</accession>
<dbReference type="EMBL" id="DS989822">
    <property type="protein sequence ID" value="EFQ98425.1"/>
    <property type="molecule type" value="Genomic_DNA"/>
</dbReference>
<dbReference type="InParanoid" id="E5R0Y3"/>
<organism evidence="2">
    <name type="scientific">Arthroderma gypseum (strain ATCC MYA-4604 / CBS 118893)</name>
    <name type="common">Microsporum gypseum</name>
    <dbReference type="NCBI Taxonomy" id="535722"/>
    <lineage>
        <taxon>Eukaryota</taxon>
        <taxon>Fungi</taxon>
        <taxon>Dikarya</taxon>
        <taxon>Ascomycota</taxon>
        <taxon>Pezizomycotina</taxon>
        <taxon>Eurotiomycetes</taxon>
        <taxon>Eurotiomycetidae</taxon>
        <taxon>Onygenales</taxon>
        <taxon>Arthrodermataceae</taxon>
        <taxon>Nannizzia</taxon>
    </lineage>
</organism>
<reference evidence="2" key="1">
    <citation type="journal article" date="2012" name="MBio">
        <title>Comparative genome analysis of Trichophyton rubrum and related dermatophytes reveals candidate genes involved in infection.</title>
        <authorList>
            <person name="Martinez D.A."/>
            <person name="Oliver B.G."/>
            <person name="Graeser Y."/>
            <person name="Goldberg J.M."/>
            <person name="Li W."/>
            <person name="Martinez-Rossi N.M."/>
            <person name="Monod M."/>
            <person name="Shelest E."/>
            <person name="Barton R.C."/>
            <person name="Birch E."/>
            <person name="Brakhage A.A."/>
            <person name="Chen Z."/>
            <person name="Gurr S.J."/>
            <person name="Heiman D."/>
            <person name="Heitman J."/>
            <person name="Kosti I."/>
            <person name="Rossi A."/>
            <person name="Saif S."/>
            <person name="Samalova M."/>
            <person name="Saunders C.W."/>
            <person name="Shea T."/>
            <person name="Summerbell R.C."/>
            <person name="Xu J."/>
            <person name="Young S."/>
            <person name="Zeng Q."/>
            <person name="Birren B.W."/>
            <person name="Cuomo C.A."/>
            <person name="White T.C."/>
        </authorList>
    </citation>
    <scope>NUCLEOTIDE SEQUENCE [LARGE SCALE GENOMIC DNA]</scope>
    <source>
        <strain evidence="2">ATCC MYA-4604 / CBS 118893</strain>
    </source>
</reference>
<keyword evidence="2" id="KW-1185">Reference proteome</keyword>
<dbReference type="GeneID" id="10032705"/>
<dbReference type="AlphaFoldDB" id="E5R0Y3"/>
<dbReference type="Proteomes" id="UP000002669">
    <property type="component" value="Unassembled WGS sequence"/>
</dbReference>
<dbReference type="RefSeq" id="XP_003177377.1">
    <property type="nucleotide sequence ID" value="XM_003177329.1"/>
</dbReference>
<gene>
    <name evidence="1" type="ORF">MGYG_08932</name>
</gene>
<name>E5R0Y3_ARTGP</name>
<dbReference type="HOGENOM" id="CLU_2026152_0_0_1"/>
<evidence type="ECO:0000313" key="1">
    <source>
        <dbReference type="EMBL" id="EFQ98425.1"/>
    </source>
</evidence>
<evidence type="ECO:0000313" key="2">
    <source>
        <dbReference type="Proteomes" id="UP000002669"/>
    </source>
</evidence>
<dbReference type="VEuPathDB" id="FungiDB:MGYG_08932"/>